<evidence type="ECO:0000313" key="1">
    <source>
        <dbReference type="EMBL" id="MDO7868418.1"/>
    </source>
</evidence>
<accession>A0ABT9B168</accession>
<dbReference type="Proteomes" id="UP001233314">
    <property type="component" value="Unassembled WGS sequence"/>
</dbReference>
<comment type="caution">
    <text evidence="1">The sequence shown here is derived from an EMBL/GenBank/DDBJ whole genome shotgun (WGS) entry which is preliminary data.</text>
</comment>
<keyword evidence="2" id="KW-1185">Reference proteome</keyword>
<evidence type="ECO:0000313" key="2">
    <source>
        <dbReference type="Proteomes" id="UP001233314"/>
    </source>
</evidence>
<proteinExistence type="predicted"/>
<organism evidence="1 2">
    <name type="scientific">Nocardioides jiangxiensis</name>
    <dbReference type="NCBI Taxonomy" id="3064524"/>
    <lineage>
        <taxon>Bacteria</taxon>
        <taxon>Bacillati</taxon>
        <taxon>Actinomycetota</taxon>
        <taxon>Actinomycetes</taxon>
        <taxon>Propionibacteriales</taxon>
        <taxon>Nocardioidaceae</taxon>
        <taxon>Nocardioides</taxon>
    </lineage>
</organism>
<protein>
    <submittedName>
        <fullName evidence="1">Uncharacterized protein</fullName>
    </submittedName>
</protein>
<gene>
    <name evidence="1" type="ORF">Q5722_08560</name>
</gene>
<dbReference type="RefSeq" id="WP_305027794.1">
    <property type="nucleotide sequence ID" value="NZ_JAUQTA010000001.1"/>
</dbReference>
<dbReference type="EMBL" id="JAUQTA010000001">
    <property type="protein sequence ID" value="MDO7868418.1"/>
    <property type="molecule type" value="Genomic_DNA"/>
</dbReference>
<name>A0ABT9B168_9ACTN</name>
<sequence length="289" mass="30571">MQFQGKRLTVLRGVVGAAALAAVLGTTAGCGVAVAGAAWREDPAASRQVEQNPVGFSCAAMQRWDAQPSPELPDRDEQDRIEEAVAQASGPGWRVLATMSTHLGVVALVDGDVTAARGALAPRGVARVVRPSRRPDVTFVDQVDALQAAPLGPVVRRLERGLRGRPGWGDVTPWAEKEAVVIQWKAPVPKYVRALAGRLPDGVNVAVLEARFSQVDLLWAARRIHGAADTLDAKVVRIGQCDDLSGLRVGMPPEEVRVRRDELAAELTHLAGLPVEVVADDGRGPGAAA</sequence>
<dbReference type="PROSITE" id="PS51257">
    <property type="entry name" value="PROKAR_LIPOPROTEIN"/>
    <property type="match status" value="1"/>
</dbReference>
<reference evidence="1 2" key="1">
    <citation type="submission" date="2023-07" db="EMBL/GenBank/DDBJ databases">
        <title>Nocardioides sp. nov WY-20 isolated from soil.</title>
        <authorList>
            <person name="Liu B."/>
            <person name="Wan Y."/>
        </authorList>
    </citation>
    <scope>NUCLEOTIDE SEQUENCE [LARGE SCALE GENOMIC DNA]</scope>
    <source>
        <strain evidence="1 2">WY-20</strain>
    </source>
</reference>